<reference evidence="1" key="1">
    <citation type="submission" date="2021-01" db="EMBL/GenBank/DDBJ databases">
        <authorList>
            <person name="Corre E."/>
            <person name="Pelletier E."/>
            <person name="Niang G."/>
            <person name="Scheremetjew M."/>
            <person name="Finn R."/>
            <person name="Kale V."/>
            <person name="Holt S."/>
            <person name="Cochrane G."/>
            <person name="Meng A."/>
            <person name="Brown T."/>
            <person name="Cohen L."/>
        </authorList>
    </citation>
    <scope>NUCLEOTIDE SEQUENCE</scope>
    <source>
        <strain evidence="1">CCMP644</strain>
    </source>
</reference>
<proteinExistence type="predicted"/>
<name>A0A6T8MX79_HEMAN</name>
<sequence>MLSPVPGLLYVVRSSLYVSLTNESNTTTLHNSRGNAFSMSSNTGFDLLPDGWLPEAGDVSGAVAKAWEGGGYDAVVYAGMGEPTLRLEALLSSCSALRKLLPQKVPIRLNTNGLGSEHAARDISLSLHQSGLTHVSIALNTSLPSQYHSLMASPYGERCGTPNNHTTGTPPSARVPGQTLPSHPLARDLPASTALRAGTAGCGGGFDLCGQGPGDCPGLCAEVRGGGDRG</sequence>
<protein>
    <recommendedName>
        <fullName evidence="2">Radical SAM core domain-containing protein</fullName>
    </recommendedName>
</protein>
<gene>
    <name evidence="1" type="ORF">HAND00432_LOCUS37770</name>
</gene>
<dbReference type="AlphaFoldDB" id="A0A6T8MX79"/>
<evidence type="ECO:0008006" key="2">
    <source>
        <dbReference type="Google" id="ProtNLM"/>
    </source>
</evidence>
<dbReference type="EMBL" id="HBFX01062560">
    <property type="protein sequence ID" value="CAD8986757.1"/>
    <property type="molecule type" value="Transcribed_RNA"/>
</dbReference>
<evidence type="ECO:0000313" key="1">
    <source>
        <dbReference type="EMBL" id="CAD8986757.1"/>
    </source>
</evidence>
<organism evidence="1">
    <name type="scientific">Hemiselmis andersenii</name>
    <name type="common">Cryptophyte alga</name>
    <dbReference type="NCBI Taxonomy" id="464988"/>
    <lineage>
        <taxon>Eukaryota</taxon>
        <taxon>Cryptophyceae</taxon>
        <taxon>Cryptomonadales</taxon>
        <taxon>Hemiselmidaceae</taxon>
        <taxon>Hemiselmis</taxon>
    </lineage>
</organism>
<accession>A0A6T8MX79</accession>